<gene>
    <name evidence="2" type="ORF">SCLCIDRAFT_22877</name>
</gene>
<protein>
    <submittedName>
        <fullName evidence="2">Uncharacterized protein</fullName>
    </submittedName>
</protein>
<feature type="compositionally biased region" description="Polar residues" evidence="1">
    <location>
        <begin position="63"/>
        <end position="73"/>
    </location>
</feature>
<dbReference type="AlphaFoldDB" id="A0A0C3EAM3"/>
<organism evidence="2 3">
    <name type="scientific">Scleroderma citrinum Foug A</name>
    <dbReference type="NCBI Taxonomy" id="1036808"/>
    <lineage>
        <taxon>Eukaryota</taxon>
        <taxon>Fungi</taxon>
        <taxon>Dikarya</taxon>
        <taxon>Basidiomycota</taxon>
        <taxon>Agaricomycotina</taxon>
        <taxon>Agaricomycetes</taxon>
        <taxon>Agaricomycetidae</taxon>
        <taxon>Boletales</taxon>
        <taxon>Sclerodermatineae</taxon>
        <taxon>Sclerodermataceae</taxon>
        <taxon>Scleroderma</taxon>
    </lineage>
</organism>
<dbReference type="EMBL" id="KN822023">
    <property type="protein sequence ID" value="KIM65389.1"/>
    <property type="molecule type" value="Genomic_DNA"/>
</dbReference>
<accession>A0A0C3EAM3</accession>
<evidence type="ECO:0000256" key="1">
    <source>
        <dbReference type="SAM" id="MobiDB-lite"/>
    </source>
</evidence>
<evidence type="ECO:0000313" key="3">
    <source>
        <dbReference type="Proteomes" id="UP000053989"/>
    </source>
</evidence>
<proteinExistence type="predicted"/>
<reference evidence="2 3" key="1">
    <citation type="submission" date="2014-04" db="EMBL/GenBank/DDBJ databases">
        <authorList>
            <consortium name="DOE Joint Genome Institute"/>
            <person name="Kuo A."/>
            <person name="Kohler A."/>
            <person name="Nagy L.G."/>
            <person name="Floudas D."/>
            <person name="Copeland A."/>
            <person name="Barry K.W."/>
            <person name="Cichocki N."/>
            <person name="Veneault-Fourrey C."/>
            <person name="LaButti K."/>
            <person name="Lindquist E.A."/>
            <person name="Lipzen A."/>
            <person name="Lundell T."/>
            <person name="Morin E."/>
            <person name="Murat C."/>
            <person name="Sun H."/>
            <person name="Tunlid A."/>
            <person name="Henrissat B."/>
            <person name="Grigoriev I.V."/>
            <person name="Hibbett D.S."/>
            <person name="Martin F."/>
            <person name="Nordberg H.P."/>
            <person name="Cantor M.N."/>
            <person name="Hua S.X."/>
        </authorList>
    </citation>
    <scope>NUCLEOTIDE SEQUENCE [LARGE SCALE GENOMIC DNA]</scope>
    <source>
        <strain evidence="2 3">Foug A</strain>
    </source>
</reference>
<name>A0A0C3EAM3_9AGAM</name>
<keyword evidence="3" id="KW-1185">Reference proteome</keyword>
<feature type="region of interest" description="Disordered" evidence="1">
    <location>
        <begin position="1"/>
        <end position="22"/>
    </location>
</feature>
<sequence>MAHENFSQNIRAPNTADGGLRQPCLDEVNRVLAHDETSGLFEIYETPEPRSSTSMSISRTGSPLTSLPVSTAAGTPRRGTLLEEMRNALLHPAPFADEPYPPCYTMVVNGVRDIMRMFAEDWRSLPSDNRGYNHGAIPGGGQAAMYDRIREALRLNPSEENTPQVDVFSGSPAPRFTVKSEIEDEEEDAPPFILNTPTRRTSERQVPQVYPPLQAARVDLYNDLVAWGMTPGMSGYMNTLLDQYRQHIYEAVGRPSNPAGPEVKAMKIAQPKAYKGQDSIDIFNEWVNQLLRWFRIYKVTGPDHDVDRVTYTGACLEDLAAQWFDQEVKGPDRVIPDWTFEDLICALFVRFIHEASMQNVAKKYDKTRYSSE</sequence>
<reference evidence="3" key="2">
    <citation type="submission" date="2015-01" db="EMBL/GenBank/DDBJ databases">
        <title>Evolutionary Origins and Diversification of the Mycorrhizal Mutualists.</title>
        <authorList>
            <consortium name="DOE Joint Genome Institute"/>
            <consortium name="Mycorrhizal Genomics Consortium"/>
            <person name="Kohler A."/>
            <person name="Kuo A."/>
            <person name="Nagy L.G."/>
            <person name="Floudas D."/>
            <person name="Copeland A."/>
            <person name="Barry K.W."/>
            <person name="Cichocki N."/>
            <person name="Veneault-Fourrey C."/>
            <person name="LaButti K."/>
            <person name="Lindquist E.A."/>
            <person name="Lipzen A."/>
            <person name="Lundell T."/>
            <person name="Morin E."/>
            <person name="Murat C."/>
            <person name="Riley R."/>
            <person name="Ohm R."/>
            <person name="Sun H."/>
            <person name="Tunlid A."/>
            <person name="Henrissat B."/>
            <person name="Grigoriev I.V."/>
            <person name="Hibbett D.S."/>
            <person name="Martin F."/>
        </authorList>
    </citation>
    <scope>NUCLEOTIDE SEQUENCE [LARGE SCALE GENOMIC DNA]</scope>
    <source>
        <strain evidence="3">Foug A</strain>
    </source>
</reference>
<dbReference type="STRING" id="1036808.A0A0C3EAM3"/>
<dbReference type="InParanoid" id="A0A0C3EAM3"/>
<feature type="compositionally biased region" description="Low complexity" evidence="1">
    <location>
        <begin position="50"/>
        <end position="62"/>
    </location>
</feature>
<dbReference type="OrthoDB" id="2667635at2759"/>
<dbReference type="HOGENOM" id="CLU_609974_0_0_1"/>
<feature type="compositionally biased region" description="Polar residues" evidence="1">
    <location>
        <begin position="1"/>
        <end position="12"/>
    </location>
</feature>
<feature type="region of interest" description="Disordered" evidence="1">
    <location>
        <begin position="42"/>
        <end position="74"/>
    </location>
</feature>
<dbReference type="Proteomes" id="UP000053989">
    <property type="component" value="Unassembled WGS sequence"/>
</dbReference>
<evidence type="ECO:0000313" key="2">
    <source>
        <dbReference type="EMBL" id="KIM65389.1"/>
    </source>
</evidence>